<dbReference type="GO" id="GO:0007165">
    <property type="term" value="P:signal transduction"/>
    <property type="evidence" value="ECO:0007669"/>
    <property type="project" value="UniProtKB-KW"/>
</dbReference>
<dbReference type="PANTHER" id="PTHR43531">
    <property type="entry name" value="PROTEIN ICFG"/>
    <property type="match status" value="1"/>
</dbReference>
<dbReference type="SUPFAM" id="SSF58104">
    <property type="entry name" value="Methyl-accepting chemotaxis protein (MCP) signaling domain"/>
    <property type="match status" value="2"/>
</dbReference>
<dbReference type="EMBL" id="LR134182">
    <property type="protein sequence ID" value="VEB41904.1"/>
    <property type="molecule type" value="Genomic_DNA"/>
</dbReference>
<accession>A0A447TAK8</accession>
<evidence type="ECO:0000256" key="4">
    <source>
        <dbReference type="SAM" id="MobiDB-lite"/>
    </source>
</evidence>
<dbReference type="InterPro" id="IPR004090">
    <property type="entry name" value="Chemotax_Me-accpt_rcpt"/>
</dbReference>
<evidence type="ECO:0000256" key="2">
    <source>
        <dbReference type="ARBA" id="ARBA00029447"/>
    </source>
</evidence>
<evidence type="ECO:0000256" key="1">
    <source>
        <dbReference type="ARBA" id="ARBA00022500"/>
    </source>
</evidence>
<keyword evidence="1" id="KW-0145">Chemotaxis</keyword>
<dbReference type="GO" id="GO:0006935">
    <property type="term" value="P:chemotaxis"/>
    <property type="evidence" value="ECO:0007669"/>
    <property type="project" value="UniProtKB-KW"/>
</dbReference>
<evidence type="ECO:0000313" key="8">
    <source>
        <dbReference type="Proteomes" id="UP000275777"/>
    </source>
</evidence>
<protein>
    <submittedName>
        <fullName evidence="7">Ribose and galactose chemoreceptor protein</fullName>
    </submittedName>
</protein>
<dbReference type="Proteomes" id="UP000275777">
    <property type="component" value="Chromosome"/>
</dbReference>
<dbReference type="PANTHER" id="PTHR43531:SF11">
    <property type="entry name" value="METHYL-ACCEPTING CHEMOTAXIS PROTEIN 3"/>
    <property type="match status" value="1"/>
</dbReference>
<feature type="domain" description="Methyl-accepting transducer" evidence="5">
    <location>
        <begin position="49"/>
        <end position="263"/>
    </location>
</feature>
<evidence type="ECO:0000313" key="7">
    <source>
        <dbReference type="EMBL" id="VEB41904.1"/>
    </source>
</evidence>
<feature type="compositionally biased region" description="Low complexity" evidence="4">
    <location>
        <begin position="170"/>
        <end position="187"/>
    </location>
</feature>
<keyword evidence="7" id="KW-0675">Receptor</keyword>
<name>A0A447TAK8_CHRVL</name>
<comment type="similarity">
    <text evidence="2">Belongs to the methyl-accepting chemotaxis (MCP) protein family.</text>
</comment>
<dbReference type="AlphaFoldDB" id="A0A447TAK8"/>
<dbReference type="GO" id="GO:0005886">
    <property type="term" value="C:plasma membrane"/>
    <property type="evidence" value="ECO:0007669"/>
    <property type="project" value="TreeGrafter"/>
</dbReference>
<keyword evidence="3" id="KW-0807">Transducer</keyword>
<dbReference type="PROSITE" id="PS50885">
    <property type="entry name" value="HAMP"/>
    <property type="match status" value="1"/>
</dbReference>
<dbReference type="InterPro" id="IPR003660">
    <property type="entry name" value="HAMP_dom"/>
</dbReference>
<dbReference type="SMART" id="SM00283">
    <property type="entry name" value="MA"/>
    <property type="match status" value="1"/>
</dbReference>
<reference evidence="7 8" key="1">
    <citation type="submission" date="2018-12" db="EMBL/GenBank/DDBJ databases">
        <authorList>
            <consortium name="Pathogen Informatics"/>
        </authorList>
    </citation>
    <scope>NUCLEOTIDE SEQUENCE [LARGE SCALE GENOMIC DNA]</scope>
    <source>
        <strain evidence="7 8">NCTC9695</strain>
    </source>
</reference>
<evidence type="ECO:0000259" key="5">
    <source>
        <dbReference type="PROSITE" id="PS50111"/>
    </source>
</evidence>
<dbReference type="GO" id="GO:0004888">
    <property type="term" value="F:transmembrane signaling receptor activity"/>
    <property type="evidence" value="ECO:0007669"/>
    <property type="project" value="InterPro"/>
</dbReference>
<gene>
    <name evidence="7" type="primary">trg_3</name>
    <name evidence="7" type="ORF">NCTC9695_02346</name>
</gene>
<dbReference type="Gene3D" id="1.10.287.950">
    <property type="entry name" value="Methyl-accepting chemotaxis protein"/>
    <property type="match status" value="2"/>
</dbReference>
<proteinExistence type="inferred from homology"/>
<evidence type="ECO:0000259" key="6">
    <source>
        <dbReference type="PROSITE" id="PS50885"/>
    </source>
</evidence>
<evidence type="ECO:0000256" key="3">
    <source>
        <dbReference type="PROSITE-ProRule" id="PRU00284"/>
    </source>
</evidence>
<dbReference type="InterPro" id="IPR004089">
    <property type="entry name" value="MCPsignal_dom"/>
</dbReference>
<dbReference type="PROSITE" id="PS50111">
    <property type="entry name" value="CHEMOTAXIS_TRANSDUC_2"/>
    <property type="match status" value="1"/>
</dbReference>
<feature type="domain" description="HAMP" evidence="6">
    <location>
        <begin position="2"/>
        <end position="44"/>
    </location>
</feature>
<dbReference type="InterPro" id="IPR051310">
    <property type="entry name" value="MCP_chemotaxis"/>
</dbReference>
<dbReference type="PRINTS" id="PR00260">
    <property type="entry name" value="CHEMTRNSDUCR"/>
</dbReference>
<feature type="region of interest" description="Disordered" evidence="4">
    <location>
        <begin position="161"/>
        <end position="204"/>
    </location>
</feature>
<sequence>MVAEVAHRVASGDLTVKLEPRGGDDRSVLAAMQHMVSRLTGVIEQLRLDAEQLNATSSEVSASAQSLSQSASQQAASLEETSASVEQIAATVSQNSESAHLTDTMASQAALLANCGGEAVSRTVAAIRDISSRIDVIDDIAYQTNLLALNAAIEAAQAGSHGRASPWWPPGAQAGRAQPGRGAGNLRAGRRQRGHGGAGGRGAGEMLPAIRKTAELVQEIALASQEQSEGLQQINTAVCHLSLATQLSASTSEQLSAASDQLNAQADQLRRMIAYFRTRAAPA</sequence>
<dbReference type="Pfam" id="PF00015">
    <property type="entry name" value="MCPsignal"/>
    <property type="match status" value="1"/>
</dbReference>
<dbReference type="CDD" id="cd06225">
    <property type="entry name" value="HAMP"/>
    <property type="match status" value="1"/>
</dbReference>
<organism evidence="7 8">
    <name type="scientific">Chromobacterium violaceum</name>
    <dbReference type="NCBI Taxonomy" id="536"/>
    <lineage>
        <taxon>Bacteria</taxon>
        <taxon>Pseudomonadati</taxon>
        <taxon>Pseudomonadota</taxon>
        <taxon>Betaproteobacteria</taxon>
        <taxon>Neisseriales</taxon>
        <taxon>Chromobacteriaceae</taxon>
        <taxon>Chromobacterium</taxon>
    </lineage>
</organism>